<proteinExistence type="predicted"/>
<keyword evidence="1" id="KW-0812">Transmembrane</keyword>
<keyword evidence="1" id="KW-1133">Transmembrane helix</keyword>
<keyword evidence="1" id="KW-0472">Membrane</keyword>
<keyword evidence="2" id="KW-0732">Signal</keyword>
<organism evidence="3 4">
    <name type="scientific">Stentor coeruleus</name>
    <dbReference type="NCBI Taxonomy" id="5963"/>
    <lineage>
        <taxon>Eukaryota</taxon>
        <taxon>Sar</taxon>
        <taxon>Alveolata</taxon>
        <taxon>Ciliophora</taxon>
        <taxon>Postciliodesmatophora</taxon>
        <taxon>Heterotrichea</taxon>
        <taxon>Heterotrichida</taxon>
        <taxon>Stentoridae</taxon>
        <taxon>Stentor</taxon>
    </lineage>
</organism>
<accession>A0A1R2C450</accession>
<feature type="chain" id="PRO_5012526003" evidence="2">
    <location>
        <begin position="19"/>
        <end position="1431"/>
    </location>
</feature>
<dbReference type="EMBL" id="MPUH01000293">
    <property type="protein sequence ID" value="OMJ83749.1"/>
    <property type="molecule type" value="Genomic_DNA"/>
</dbReference>
<feature type="transmembrane region" description="Helical" evidence="1">
    <location>
        <begin position="1380"/>
        <end position="1402"/>
    </location>
</feature>
<dbReference type="Proteomes" id="UP000187209">
    <property type="component" value="Unassembled WGS sequence"/>
</dbReference>
<feature type="signal peptide" evidence="2">
    <location>
        <begin position="1"/>
        <end position="18"/>
    </location>
</feature>
<evidence type="ECO:0000313" key="3">
    <source>
        <dbReference type="EMBL" id="OMJ83749.1"/>
    </source>
</evidence>
<evidence type="ECO:0000256" key="2">
    <source>
        <dbReference type="SAM" id="SignalP"/>
    </source>
</evidence>
<comment type="caution">
    <text evidence="3">The sequence shown here is derived from an EMBL/GenBank/DDBJ whole genome shotgun (WGS) entry which is preliminary data.</text>
</comment>
<evidence type="ECO:0000256" key="1">
    <source>
        <dbReference type="SAM" id="Phobius"/>
    </source>
</evidence>
<keyword evidence="4" id="KW-1185">Reference proteome</keyword>
<gene>
    <name evidence="3" type="ORF">SteCoe_15291</name>
</gene>
<reference evidence="3 4" key="1">
    <citation type="submission" date="2016-11" db="EMBL/GenBank/DDBJ databases">
        <title>The macronuclear genome of Stentor coeruleus: a giant cell with tiny introns.</title>
        <authorList>
            <person name="Slabodnick M."/>
            <person name="Ruby J.G."/>
            <person name="Reiff S.B."/>
            <person name="Swart E.C."/>
            <person name="Gosai S."/>
            <person name="Prabakaran S."/>
            <person name="Witkowska E."/>
            <person name="Larue G.E."/>
            <person name="Fisher S."/>
            <person name="Freeman R.M."/>
            <person name="Gunawardena J."/>
            <person name="Chu W."/>
            <person name="Stover N.A."/>
            <person name="Gregory B.D."/>
            <person name="Nowacki M."/>
            <person name="Derisi J."/>
            <person name="Roy S.W."/>
            <person name="Marshall W.F."/>
            <person name="Sood P."/>
        </authorList>
    </citation>
    <scope>NUCLEOTIDE SEQUENCE [LARGE SCALE GENOMIC DNA]</scope>
    <source>
        <strain evidence="3">WM001</strain>
    </source>
</reference>
<sequence length="1431" mass="166698">MLLLIIIILSCSASPSVKKPIGSMYIYQNQKLSYYLYDYFEGYYLSFTTNSTEIYIQDNHSFHYINSLPYDNINKTWHNTHYSYITWNDLSCNYLIDFIGLDLYIYNIHPINKELEIISSYNLNVSINQVVLWQYLQETYILIQGRSDKNYIFIANFTSYNCSDTIFPEPQKLDMWDLYYAKSLSTCSVSGTYIIPFIAEYNYSYSTQALFIYNFSNPYKPNMIKSLNNNYIVDLESQFYPFRVALAANSPENMTIIVLCLNYGILYYNLTNGVFQENWPHILIKQYGTFYSMSLISNSYFSNIIGVPLVIIVGTTEGLIVLDFYARLVMFSIPGISSLETNATVIDAVFVENNYFIYLESNELMIVLDRETTKDYSYIINLEDNVENYTSNAKWTVINYYGSFAYIRSDPDGIKAYDIIIDQPMFIIKENIPSMTYYIKANNDFNEHCYNNMSITETDDLYRIQLCTGNICNANNVINIQVIFEGLKVKIPFYIYEYFSGWNMSFEADNEMHSDVYHLSVSDYEKFSPGESVKIRKLYIQIIPAVNYVLMQYDEGIDFFETDFETLIRNVPIKDIISVEIYNNLVYVLYSKHKNHLSINSPISTHEILIKDQCNMLTFCINYLICGGSNTLSFYTCNNTNCDFILSLSTFNYFKLNITSLTSLNIPSENDCNIYIISDYINLFILSLFKTLNNPIYANSLSYYLISPAYRIYVTSLCIYTFNNASMTIYSSKIDNETNIDLNDIIDRVFLLENFVYISTFHNELMIVDGLEIVFNMVYLNIQISNNCYYSSSWFSGDSSITGIICSNETGYFLTTYSSLCPQQNMNKPCEIPFVLEFSIEDPDNVDDYSFLYNVTFNAWNQIHLVPLYATFELLIFGQVIHYAKPSNNMTDISVYYDTGVDLTSILGGFTGNNLTYKMDINNQVINPEQSENDPLKVLPNVFQMNQYTSLNEIGSITYIANTPYIAIYDIHSNLIFLNSSDYHNLTQEMNVVGNISLSEYQDKLICTSFQYISTKHNNFLISAMCLWSYNFSYYWRSILGLSENSNIYFIILIQINSNFELVFYEAFQVPFQPSQLKAVSDNGSKIAILLVEYVIDNKDPIYKNNRIYRAEFIWHNNTLSLAGHEIIDMFSLGLNSFFVYSLDGYYRKYMHIVVADKWNGVLILFYENGKTRVFYSIPLDNDPIYTVGVSYKMIYTVSRSGVLTTYALYNSIPVFSNNRYPFANNISISTIPSFISLSNYYWPQFLIYSVLYDRQGFYLRLVSLENTALSFLIKDIEYSNREDICMSFCPISAVFINETSFAFVYNMSIVKYYYINNYELQVPIMTEFEYKKLKEKWTYTNFTFKIIGFNENNNVTTDYYNLKILEYKKSRNDEIDTPIWIFPIISIGILVILIVTVKVIYKLIFRRRLRVVVSDTERFTDDSIISIGSY</sequence>
<name>A0A1R2C450_9CILI</name>
<evidence type="ECO:0000313" key="4">
    <source>
        <dbReference type="Proteomes" id="UP000187209"/>
    </source>
</evidence>
<protein>
    <submittedName>
        <fullName evidence="3">Uncharacterized protein</fullName>
    </submittedName>
</protein>